<evidence type="ECO:0000256" key="2">
    <source>
        <dbReference type="ARBA" id="ARBA00022989"/>
    </source>
</evidence>
<feature type="transmembrane region" description="Helical" evidence="4">
    <location>
        <begin position="209"/>
        <end position="228"/>
    </location>
</feature>
<dbReference type="RefSeq" id="WP_184261816.1">
    <property type="nucleotide sequence ID" value="NZ_JACIIX010000002.1"/>
</dbReference>
<dbReference type="InterPro" id="IPR011701">
    <property type="entry name" value="MFS"/>
</dbReference>
<feature type="transmembrane region" description="Helical" evidence="4">
    <location>
        <begin position="12"/>
        <end position="34"/>
    </location>
</feature>
<evidence type="ECO:0000256" key="1">
    <source>
        <dbReference type="ARBA" id="ARBA00022692"/>
    </source>
</evidence>
<comment type="caution">
    <text evidence="6">The sequence shown here is derived from an EMBL/GenBank/DDBJ whole genome shotgun (WGS) entry which is preliminary data.</text>
</comment>
<evidence type="ECO:0000256" key="3">
    <source>
        <dbReference type="ARBA" id="ARBA00023136"/>
    </source>
</evidence>
<dbReference type="Pfam" id="PF07690">
    <property type="entry name" value="MFS_1"/>
    <property type="match status" value="1"/>
</dbReference>
<dbReference type="InterPro" id="IPR036259">
    <property type="entry name" value="MFS_trans_sf"/>
</dbReference>
<evidence type="ECO:0000313" key="6">
    <source>
        <dbReference type="EMBL" id="MBB6209496.1"/>
    </source>
</evidence>
<feature type="domain" description="Major facilitator superfamily (MFS) profile" evidence="5">
    <location>
        <begin position="208"/>
        <end position="393"/>
    </location>
</feature>
<protein>
    <submittedName>
        <fullName evidence="6">MFS family permease</fullName>
    </submittedName>
</protein>
<gene>
    <name evidence="6" type="ORF">FHS48_000898</name>
</gene>
<feature type="transmembrane region" description="Helical" evidence="4">
    <location>
        <begin position="161"/>
        <end position="185"/>
    </location>
</feature>
<keyword evidence="1 4" id="KW-0812">Transmembrane</keyword>
<dbReference type="Proteomes" id="UP000544872">
    <property type="component" value="Unassembled WGS sequence"/>
</dbReference>
<feature type="transmembrane region" description="Helical" evidence="4">
    <location>
        <begin position="40"/>
        <end position="62"/>
    </location>
</feature>
<feature type="transmembrane region" description="Helical" evidence="4">
    <location>
        <begin position="98"/>
        <end position="122"/>
    </location>
</feature>
<dbReference type="InterPro" id="IPR020846">
    <property type="entry name" value="MFS_dom"/>
</dbReference>
<feature type="transmembrane region" description="Helical" evidence="4">
    <location>
        <begin position="74"/>
        <end position="92"/>
    </location>
</feature>
<dbReference type="PANTHER" id="PTHR23534">
    <property type="entry name" value="MFS PERMEASE"/>
    <property type="match status" value="1"/>
</dbReference>
<feature type="transmembrane region" description="Helical" evidence="4">
    <location>
        <begin position="134"/>
        <end position="155"/>
    </location>
</feature>
<dbReference type="Gene3D" id="1.20.1250.20">
    <property type="entry name" value="MFS general substrate transporter like domains"/>
    <property type="match status" value="1"/>
</dbReference>
<evidence type="ECO:0000256" key="4">
    <source>
        <dbReference type="SAM" id="Phobius"/>
    </source>
</evidence>
<accession>A0A7W9ZDK2</accession>
<dbReference type="GO" id="GO:0022857">
    <property type="term" value="F:transmembrane transporter activity"/>
    <property type="evidence" value="ECO:0007669"/>
    <property type="project" value="InterPro"/>
</dbReference>
<keyword evidence="2 4" id="KW-1133">Transmembrane helix</keyword>
<keyword evidence="7" id="KW-1185">Reference proteome</keyword>
<evidence type="ECO:0000259" key="5">
    <source>
        <dbReference type="PROSITE" id="PS50850"/>
    </source>
</evidence>
<dbReference type="PANTHER" id="PTHR23534:SF1">
    <property type="entry name" value="MAJOR FACILITATOR SUPERFAMILY PROTEIN"/>
    <property type="match status" value="1"/>
</dbReference>
<feature type="transmembrane region" description="Helical" evidence="4">
    <location>
        <begin position="367"/>
        <end position="387"/>
    </location>
</feature>
<feature type="transmembrane region" description="Helical" evidence="4">
    <location>
        <begin position="297"/>
        <end position="321"/>
    </location>
</feature>
<dbReference type="AlphaFoldDB" id="A0A7W9ZDK2"/>
<name>A0A7W9ZDK2_NOVIT</name>
<feature type="transmembrane region" description="Helical" evidence="4">
    <location>
        <begin position="248"/>
        <end position="267"/>
    </location>
</feature>
<feature type="transmembrane region" description="Helical" evidence="4">
    <location>
        <begin position="342"/>
        <end position="361"/>
    </location>
</feature>
<organism evidence="6 7">
    <name type="scientific">Novispirillum itersonii</name>
    <name type="common">Aquaspirillum itersonii</name>
    <dbReference type="NCBI Taxonomy" id="189"/>
    <lineage>
        <taxon>Bacteria</taxon>
        <taxon>Pseudomonadati</taxon>
        <taxon>Pseudomonadota</taxon>
        <taxon>Alphaproteobacteria</taxon>
        <taxon>Rhodospirillales</taxon>
        <taxon>Novispirillaceae</taxon>
        <taxon>Novispirillum</taxon>
    </lineage>
</organism>
<sequence>MLLLSNPTIRLLFVAQVLYMSCIVIGFTLLSLIGLQLSPVAGAATAPLALMLLATLLVVQPLSRFMQQKGRRAGLLAGAVSGTLGALVIFAGVMLASFWLVCLGSALIGPFAASSNFFRFTAQDAVGLGDKGKAASYVLGGGVVAALIAPSLGLWSRNALVVPFAGSFLMMAALGLAVIVILLFLKNPAQAAVATRQPGLAGALLKRPLVRAAVAITAAGHGIMVLVMNATPLAMQFCSFGVDDTAMVIQWHVLGMFLPGFLSGPLVDRFGSRRVALAGVVLLLSSMALALSDVAFLNFLVASVLLGAGWNLMMVAGTTLLGEGHTPEERGAAQGLMELGNGSVGAFGALASGALIAGTGWSAVNLGIVPVLAVAMLVLASASLPRLRTAEGD</sequence>
<evidence type="ECO:0000313" key="7">
    <source>
        <dbReference type="Proteomes" id="UP000544872"/>
    </source>
</evidence>
<keyword evidence="3 4" id="KW-0472">Membrane</keyword>
<dbReference type="PROSITE" id="PS50850">
    <property type="entry name" value="MFS"/>
    <property type="match status" value="1"/>
</dbReference>
<reference evidence="6 7" key="1">
    <citation type="submission" date="2020-08" db="EMBL/GenBank/DDBJ databases">
        <title>Genomic Encyclopedia of Type Strains, Phase IV (KMG-IV): sequencing the most valuable type-strain genomes for metagenomic binning, comparative biology and taxonomic classification.</title>
        <authorList>
            <person name="Goeker M."/>
        </authorList>
    </citation>
    <scope>NUCLEOTIDE SEQUENCE [LARGE SCALE GENOMIC DNA]</scope>
    <source>
        <strain evidence="6 7">DSM 11590</strain>
    </source>
</reference>
<feature type="transmembrane region" description="Helical" evidence="4">
    <location>
        <begin position="274"/>
        <end position="291"/>
    </location>
</feature>
<dbReference type="EMBL" id="JACIIX010000002">
    <property type="protein sequence ID" value="MBB6209496.1"/>
    <property type="molecule type" value="Genomic_DNA"/>
</dbReference>
<proteinExistence type="predicted"/>
<dbReference type="SUPFAM" id="SSF103473">
    <property type="entry name" value="MFS general substrate transporter"/>
    <property type="match status" value="1"/>
</dbReference>